<dbReference type="Gene3D" id="3.10.10.10">
    <property type="entry name" value="HIV Type 1 Reverse Transcriptase, subunit A, domain 1"/>
    <property type="match status" value="1"/>
</dbReference>
<reference evidence="3" key="1">
    <citation type="submission" date="2025-08" db="UniProtKB">
        <authorList>
            <consortium name="RefSeq"/>
        </authorList>
    </citation>
    <scope>IDENTIFICATION</scope>
    <source>
        <tissue evidence="3">Fruit stalk</tissue>
    </source>
</reference>
<dbReference type="AlphaFoldDB" id="A0A6P5XTJ6"/>
<dbReference type="InterPro" id="IPR053134">
    <property type="entry name" value="RNA-dir_DNA_polymerase"/>
</dbReference>
<dbReference type="Gene3D" id="3.30.70.270">
    <property type="match status" value="1"/>
</dbReference>
<sequence>MDERLAKVEVTVVDVRDKLKRIEARFEDMDSKEEELKRELQAKVLDVYGSDGCGQESELTSGHKCLTFVYFRCVVQMLCTIEAKVQVRSKLCKDYRALNKLTIKNKYPIALIADLFNQLGSTRWFTKLDLRLGYY</sequence>
<feature type="coiled-coil region" evidence="1">
    <location>
        <begin position="5"/>
        <end position="39"/>
    </location>
</feature>
<dbReference type="PANTHER" id="PTHR24559">
    <property type="entry name" value="TRANSPOSON TY3-I GAG-POL POLYPROTEIN"/>
    <property type="match status" value="1"/>
</dbReference>
<keyword evidence="2" id="KW-1185">Reference proteome</keyword>
<evidence type="ECO:0000313" key="2">
    <source>
        <dbReference type="Proteomes" id="UP000515121"/>
    </source>
</evidence>
<keyword evidence="1" id="KW-0175">Coiled coil</keyword>
<dbReference type="PANTHER" id="PTHR24559:SF436">
    <property type="entry name" value="RNA-DIRECTED DNA POLYMERASE HOMOLOG"/>
    <property type="match status" value="1"/>
</dbReference>
<dbReference type="KEGG" id="dzi:111286049"/>
<evidence type="ECO:0000256" key="1">
    <source>
        <dbReference type="SAM" id="Coils"/>
    </source>
</evidence>
<dbReference type="OrthoDB" id="1002209at2759"/>
<name>A0A6P5XTJ6_DURZI</name>
<dbReference type="GeneID" id="111286049"/>
<gene>
    <name evidence="3" type="primary">LOC111286049</name>
</gene>
<proteinExistence type="predicted"/>
<dbReference type="Proteomes" id="UP000515121">
    <property type="component" value="Unplaced"/>
</dbReference>
<accession>A0A6P5XTJ6</accession>
<dbReference type="InterPro" id="IPR043502">
    <property type="entry name" value="DNA/RNA_pol_sf"/>
</dbReference>
<dbReference type="RefSeq" id="XP_022731549.1">
    <property type="nucleotide sequence ID" value="XM_022875814.1"/>
</dbReference>
<evidence type="ECO:0000313" key="3">
    <source>
        <dbReference type="RefSeq" id="XP_022731549.1"/>
    </source>
</evidence>
<organism evidence="2 3">
    <name type="scientific">Durio zibethinus</name>
    <name type="common">Durian</name>
    <dbReference type="NCBI Taxonomy" id="66656"/>
    <lineage>
        <taxon>Eukaryota</taxon>
        <taxon>Viridiplantae</taxon>
        <taxon>Streptophyta</taxon>
        <taxon>Embryophyta</taxon>
        <taxon>Tracheophyta</taxon>
        <taxon>Spermatophyta</taxon>
        <taxon>Magnoliopsida</taxon>
        <taxon>eudicotyledons</taxon>
        <taxon>Gunneridae</taxon>
        <taxon>Pentapetalae</taxon>
        <taxon>rosids</taxon>
        <taxon>malvids</taxon>
        <taxon>Malvales</taxon>
        <taxon>Malvaceae</taxon>
        <taxon>Helicteroideae</taxon>
        <taxon>Durio</taxon>
    </lineage>
</organism>
<dbReference type="InterPro" id="IPR043128">
    <property type="entry name" value="Rev_trsase/Diguanyl_cyclase"/>
</dbReference>
<dbReference type="SUPFAM" id="SSF56672">
    <property type="entry name" value="DNA/RNA polymerases"/>
    <property type="match status" value="1"/>
</dbReference>
<protein>
    <submittedName>
        <fullName evidence="3">Uncharacterized protein LOC111286049</fullName>
    </submittedName>
</protein>